<dbReference type="AlphaFoldDB" id="A0A840V8N2"/>
<comment type="caution">
    <text evidence="1">The sequence shown here is derived from an EMBL/GenBank/DDBJ whole genome shotgun (WGS) entry which is preliminary data.</text>
</comment>
<gene>
    <name evidence="1" type="ORF">HNR46_003673</name>
</gene>
<accession>A0A840V8N2</accession>
<evidence type="ECO:0000313" key="1">
    <source>
        <dbReference type="EMBL" id="MBB5353416.1"/>
    </source>
</evidence>
<protein>
    <recommendedName>
        <fullName evidence="3">Transposase DDE domain-containing protein</fullName>
    </recommendedName>
</protein>
<dbReference type="Proteomes" id="UP000557717">
    <property type="component" value="Unassembled WGS sequence"/>
</dbReference>
<dbReference type="EMBL" id="JACHFD010000025">
    <property type="protein sequence ID" value="MBB5353416.1"/>
    <property type="molecule type" value="Genomic_DNA"/>
</dbReference>
<reference evidence="1 2" key="1">
    <citation type="submission" date="2020-08" db="EMBL/GenBank/DDBJ databases">
        <title>Genomic Encyclopedia of Type Strains, Phase IV (KMG-IV): sequencing the most valuable type-strain genomes for metagenomic binning, comparative biology and taxonomic classification.</title>
        <authorList>
            <person name="Goeker M."/>
        </authorList>
    </citation>
    <scope>NUCLEOTIDE SEQUENCE [LARGE SCALE GENOMIC DNA]</scope>
    <source>
        <strain evidence="1 2">YC6886</strain>
    </source>
</reference>
<sequence>MDTEANQRVFPLSSSHSVGCGFPTMGIVGVHNFAHGGWEGIMSCPQSTHDSAVTPLLPGHIDGDGVLPADQTFCTYELIARLRMKGADAVMRLHQTRHAKLDWRRVGWSVPLSGCWW</sequence>
<keyword evidence="2" id="KW-1185">Reference proteome</keyword>
<evidence type="ECO:0008006" key="3">
    <source>
        <dbReference type="Google" id="ProtNLM"/>
    </source>
</evidence>
<name>A0A840V8N2_9BACT</name>
<evidence type="ECO:0000313" key="2">
    <source>
        <dbReference type="Proteomes" id="UP000557717"/>
    </source>
</evidence>
<proteinExistence type="predicted"/>
<organism evidence="1 2">
    <name type="scientific">Haloferula luteola</name>
    <dbReference type="NCBI Taxonomy" id="595692"/>
    <lineage>
        <taxon>Bacteria</taxon>
        <taxon>Pseudomonadati</taxon>
        <taxon>Verrucomicrobiota</taxon>
        <taxon>Verrucomicrobiia</taxon>
        <taxon>Verrucomicrobiales</taxon>
        <taxon>Verrucomicrobiaceae</taxon>
        <taxon>Haloferula</taxon>
    </lineage>
</organism>